<dbReference type="GO" id="GO:0005886">
    <property type="term" value="C:plasma membrane"/>
    <property type="evidence" value="ECO:0007669"/>
    <property type="project" value="UniProtKB-SubCell"/>
</dbReference>
<dbReference type="GO" id="GO:0055085">
    <property type="term" value="P:transmembrane transport"/>
    <property type="evidence" value="ECO:0007669"/>
    <property type="project" value="InterPro"/>
</dbReference>
<evidence type="ECO:0000256" key="6">
    <source>
        <dbReference type="ARBA" id="ARBA00022989"/>
    </source>
</evidence>
<dbReference type="EMBL" id="JADIMK010000073">
    <property type="protein sequence ID" value="MBO8456129.1"/>
    <property type="molecule type" value="Genomic_DNA"/>
</dbReference>
<evidence type="ECO:0000256" key="3">
    <source>
        <dbReference type="ARBA" id="ARBA00022448"/>
    </source>
</evidence>
<sequence length="305" mass="32939">METVIIKALSFVLIIFGAAWLRHAGFFRKEDFRLISDLVLKVTLPCAVISNFSRTDVEASLLYLIPLGVLCNLVTIAAGYFATPASDRARRAFNMINLSGYNIGCFTMPYIQSFLGPSGAIATCLFDAGNSLMCTGATYPMAAAVAGTGEKSGVKVFLRRMFSSIPMDTYIIMVILSLLGLKLPHIVTSFTDTVGAANSFLAMAMIGVGFEIHLEKDKLLHIGGLLLGRYVIAFVMALLFWYCTPFSEGIRKILLVISFAPVSAVCAIFTSKCGGDVPISCTVNSLSILISIVCMSVIMIVFRVS</sequence>
<feature type="transmembrane region" description="Helical" evidence="8">
    <location>
        <begin position="283"/>
        <end position="302"/>
    </location>
</feature>
<dbReference type="Pfam" id="PF03547">
    <property type="entry name" value="Mem_trans"/>
    <property type="match status" value="1"/>
</dbReference>
<dbReference type="InterPro" id="IPR038770">
    <property type="entry name" value="Na+/solute_symporter_sf"/>
</dbReference>
<evidence type="ECO:0000256" key="1">
    <source>
        <dbReference type="ARBA" id="ARBA00004651"/>
    </source>
</evidence>
<keyword evidence="3" id="KW-0813">Transport</keyword>
<evidence type="ECO:0000256" key="2">
    <source>
        <dbReference type="ARBA" id="ARBA00010145"/>
    </source>
</evidence>
<evidence type="ECO:0000256" key="4">
    <source>
        <dbReference type="ARBA" id="ARBA00022475"/>
    </source>
</evidence>
<evidence type="ECO:0000256" key="7">
    <source>
        <dbReference type="ARBA" id="ARBA00023136"/>
    </source>
</evidence>
<comment type="similarity">
    <text evidence="2">Belongs to the auxin efflux carrier (TC 2.A.69) family.</text>
</comment>
<feature type="transmembrane region" description="Helical" evidence="8">
    <location>
        <begin position="193"/>
        <end position="212"/>
    </location>
</feature>
<feature type="transmembrane region" description="Helical" evidence="8">
    <location>
        <begin position="253"/>
        <end position="271"/>
    </location>
</feature>
<protein>
    <submittedName>
        <fullName evidence="9">AEC family transporter</fullName>
    </submittedName>
</protein>
<dbReference type="PANTHER" id="PTHR36838">
    <property type="entry name" value="AUXIN EFFLUX CARRIER FAMILY PROTEIN"/>
    <property type="match status" value="1"/>
</dbReference>
<evidence type="ECO:0000313" key="9">
    <source>
        <dbReference type="EMBL" id="MBO8456129.1"/>
    </source>
</evidence>
<keyword evidence="5 8" id="KW-0812">Transmembrane</keyword>
<dbReference type="AlphaFoldDB" id="A0A9D9HLN2"/>
<reference evidence="9" key="1">
    <citation type="submission" date="2020-10" db="EMBL/GenBank/DDBJ databases">
        <authorList>
            <person name="Gilroy R."/>
        </authorList>
    </citation>
    <scope>NUCLEOTIDE SEQUENCE</scope>
    <source>
        <strain evidence="9">B1-3475</strain>
    </source>
</reference>
<comment type="caution">
    <text evidence="9">The sequence shown here is derived from an EMBL/GenBank/DDBJ whole genome shotgun (WGS) entry which is preliminary data.</text>
</comment>
<proteinExistence type="inferred from homology"/>
<feature type="transmembrane region" description="Helical" evidence="8">
    <location>
        <begin position="219"/>
        <end position="241"/>
    </location>
</feature>
<reference evidence="9" key="2">
    <citation type="journal article" date="2021" name="PeerJ">
        <title>Extensive microbial diversity within the chicken gut microbiome revealed by metagenomics and culture.</title>
        <authorList>
            <person name="Gilroy R."/>
            <person name="Ravi A."/>
            <person name="Getino M."/>
            <person name="Pursley I."/>
            <person name="Horton D.L."/>
            <person name="Alikhan N.F."/>
            <person name="Baker D."/>
            <person name="Gharbi K."/>
            <person name="Hall N."/>
            <person name="Watson M."/>
            <person name="Adriaenssens E.M."/>
            <person name="Foster-Nyarko E."/>
            <person name="Jarju S."/>
            <person name="Secka A."/>
            <person name="Antonio M."/>
            <person name="Oren A."/>
            <person name="Chaudhuri R.R."/>
            <person name="La Ragione R."/>
            <person name="Hildebrand F."/>
            <person name="Pallen M.J."/>
        </authorList>
    </citation>
    <scope>NUCLEOTIDE SEQUENCE</scope>
    <source>
        <strain evidence="9">B1-3475</strain>
    </source>
</reference>
<organism evidence="9 10">
    <name type="scientific">Candidatus Cryptobacteroides intestinigallinarum</name>
    <dbReference type="NCBI Taxonomy" id="2840767"/>
    <lineage>
        <taxon>Bacteria</taxon>
        <taxon>Pseudomonadati</taxon>
        <taxon>Bacteroidota</taxon>
        <taxon>Bacteroidia</taxon>
        <taxon>Bacteroidales</taxon>
        <taxon>Candidatus Cryptobacteroides</taxon>
    </lineage>
</organism>
<keyword evidence="6 8" id="KW-1133">Transmembrane helix</keyword>
<name>A0A9D9HLN2_9BACT</name>
<gene>
    <name evidence="9" type="ORF">IAC08_06980</name>
</gene>
<dbReference type="PANTHER" id="PTHR36838:SF3">
    <property type="entry name" value="TRANSPORTER AUXIN EFFLUX CARRIER EC FAMILY"/>
    <property type="match status" value="1"/>
</dbReference>
<evidence type="ECO:0000256" key="5">
    <source>
        <dbReference type="ARBA" id="ARBA00022692"/>
    </source>
</evidence>
<dbReference type="Proteomes" id="UP000823617">
    <property type="component" value="Unassembled WGS sequence"/>
</dbReference>
<evidence type="ECO:0000256" key="8">
    <source>
        <dbReference type="SAM" id="Phobius"/>
    </source>
</evidence>
<keyword evidence="4" id="KW-1003">Cell membrane</keyword>
<evidence type="ECO:0000313" key="10">
    <source>
        <dbReference type="Proteomes" id="UP000823617"/>
    </source>
</evidence>
<keyword evidence="7 8" id="KW-0472">Membrane</keyword>
<comment type="subcellular location">
    <subcellularLocation>
        <location evidence="1">Cell membrane</location>
        <topology evidence="1">Multi-pass membrane protein</topology>
    </subcellularLocation>
</comment>
<feature type="transmembrane region" description="Helical" evidence="8">
    <location>
        <begin position="61"/>
        <end position="82"/>
    </location>
</feature>
<dbReference type="InterPro" id="IPR004776">
    <property type="entry name" value="Mem_transp_PIN-like"/>
</dbReference>
<feature type="transmembrane region" description="Helical" evidence="8">
    <location>
        <begin position="169"/>
        <end position="187"/>
    </location>
</feature>
<dbReference type="Gene3D" id="1.20.1530.20">
    <property type="match status" value="1"/>
</dbReference>
<accession>A0A9D9HLN2</accession>